<dbReference type="AlphaFoldDB" id="A0A0V1GY50"/>
<evidence type="ECO:0000313" key="1">
    <source>
        <dbReference type="EMBL" id="KRZ03211.1"/>
    </source>
</evidence>
<comment type="caution">
    <text evidence="1">The sequence shown here is derived from an EMBL/GenBank/DDBJ whole genome shotgun (WGS) entry which is preliminary data.</text>
</comment>
<reference evidence="1 2" key="1">
    <citation type="submission" date="2015-01" db="EMBL/GenBank/DDBJ databases">
        <title>Evolution of Trichinella species and genotypes.</title>
        <authorList>
            <person name="Korhonen P.K."/>
            <person name="Edoardo P."/>
            <person name="Giuseppe L.R."/>
            <person name="Gasser R.B."/>
        </authorList>
    </citation>
    <scope>NUCLEOTIDE SEQUENCE [LARGE SCALE GENOMIC DNA]</scope>
    <source>
        <strain evidence="1">ISS1029</strain>
    </source>
</reference>
<evidence type="ECO:0000313" key="2">
    <source>
        <dbReference type="Proteomes" id="UP000055024"/>
    </source>
</evidence>
<sequence>MVNTTSNHTANKTDQVCVHWQTEINANTFQKLITFFKFRSALECDSFVNFMQNVLAENGEKVNSNKCKQKFQVGVLDN</sequence>
<accession>A0A0V1GY50</accession>
<name>A0A0V1GY50_9BILA</name>
<organism evidence="1 2">
    <name type="scientific">Trichinella zimbabwensis</name>
    <dbReference type="NCBI Taxonomy" id="268475"/>
    <lineage>
        <taxon>Eukaryota</taxon>
        <taxon>Metazoa</taxon>
        <taxon>Ecdysozoa</taxon>
        <taxon>Nematoda</taxon>
        <taxon>Enoplea</taxon>
        <taxon>Dorylaimia</taxon>
        <taxon>Trichinellida</taxon>
        <taxon>Trichinellidae</taxon>
        <taxon>Trichinella</taxon>
    </lineage>
</organism>
<proteinExistence type="predicted"/>
<dbReference type="EMBL" id="JYDP01000200">
    <property type="protein sequence ID" value="KRZ03211.1"/>
    <property type="molecule type" value="Genomic_DNA"/>
</dbReference>
<gene>
    <name evidence="1" type="ORF">T11_9935</name>
</gene>
<keyword evidence="2" id="KW-1185">Reference proteome</keyword>
<protein>
    <submittedName>
        <fullName evidence="1">Uncharacterized protein</fullName>
    </submittedName>
</protein>
<dbReference type="Proteomes" id="UP000055024">
    <property type="component" value="Unassembled WGS sequence"/>
</dbReference>